<feature type="compositionally biased region" description="Pro residues" evidence="2">
    <location>
        <begin position="417"/>
        <end position="430"/>
    </location>
</feature>
<dbReference type="OrthoDB" id="26681at2759"/>
<dbReference type="GO" id="GO:0005829">
    <property type="term" value="C:cytosol"/>
    <property type="evidence" value="ECO:0007669"/>
    <property type="project" value="TreeGrafter"/>
</dbReference>
<dbReference type="InterPro" id="IPR013320">
    <property type="entry name" value="ConA-like_dom_sf"/>
</dbReference>
<dbReference type="InterPro" id="IPR046852">
    <property type="entry name" value="Neurobeachin_a-sol"/>
</dbReference>
<reference evidence="5" key="1">
    <citation type="journal article" date="2017" name="Nat. Commun.">
        <title>The North American bullfrog draft genome provides insight into hormonal regulation of long noncoding RNA.</title>
        <authorList>
            <person name="Hammond S.A."/>
            <person name="Warren R.L."/>
            <person name="Vandervalk B.P."/>
            <person name="Kucuk E."/>
            <person name="Khan H."/>
            <person name="Gibb E.A."/>
            <person name="Pandoh P."/>
            <person name="Kirk H."/>
            <person name="Zhao Y."/>
            <person name="Jones M."/>
            <person name="Mungall A.J."/>
            <person name="Coope R."/>
            <person name="Pleasance S."/>
            <person name="Moore R.A."/>
            <person name="Holt R.A."/>
            <person name="Round J.M."/>
            <person name="Ohora S."/>
            <person name="Walle B.V."/>
            <person name="Veldhoen N."/>
            <person name="Helbing C.C."/>
            <person name="Birol I."/>
        </authorList>
    </citation>
    <scope>NUCLEOTIDE SEQUENCE [LARGE SCALE GENOMIC DNA]</scope>
</reference>
<dbReference type="SUPFAM" id="SSF49899">
    <property type="entry name" value="Concanavalin A-like lectins/glucanases"/>
    <property type="match status" value="1"/>
</dbReference>
<dbReference type="AlphaFoldDB" id="A0A2G9S4L0"/>
<dbReference type="PANTHER" id="PTHR13743:SF115">
    <property type="entry name" value="NEUROBEACHIN-LIKE PROTEIN 1"/>
    <property type="match status" value="1"/>
</dbReference>
<evidence type="ECO:0000256" key="2">
    <source>
        <dbReference type="SAM" id="MobiDB-lite"/>
    </source>
</evidence>
<evidence type="ECO:0000313" key="4">
    <source>
        <dbReference type="EMBL" id="PIO34393.1"/>
    </source>
</evidence>
<keyword evidence="5" id="KW-1185">Reference proteome</keyword>
<evidence type="ECO:0000313" key="5">
    <source>
        <dbReference type="Proteomes" id="UP000228934"/>
    </source>
</evidence>
<dbReference type="GO" id="GO:0016020">
    <property type="term" value="C:membrane"/>
    <property type="evidence" value="ECO:0007669"/>
    <property type="project" value="TreeGrafter"/>
</dbReference>
<dbReference type="InterPro" id="IPR050865">
    <property type="entry name" value="BEACH_Domain"/>
</dbReference>
<keyword evidence="1" id="KW-0853">WD repeat</keyword>
<dbReference type="GO" id="GO:0008104">
    <property type="term" value="P:intracellular protein localization"/>
    <property type="evidence" value="ECO:0007669"/>
    <property type="project" value="TreeGrafter"/>
</dbReference>
<dbReference type="PANTHER" id="PTHR13743">
    <property type="entry name" value="BEIGE/BEACH-RELATED"/>
    <property type="match status" value="1"/>
</dbReference>
<dbReference type="Proteomes" id="UP000228934">
    <property type="component" value="Unassembled WGS sequence"/>
</dbReference>
<feature type="domain" description="Neurobeachin alpha-solenoid region" evidence="3">
    <location>
        <begin position="63"/>
        <end position="232"/>
    </location>
</feature>
<feature type="region of interest" description="Disordered" evidence="2">
    <location>
        <begin position="414"/>
        <end position="457"/>
    </location>
</feature>
<organism evidence="4 5">
    <name type="scientific">Aquarana catesbeiana</name>
    <name type="common">American bullfrog</name>
    <name type="synonym">Rana catesbeiana</name>
    <dbReference type="NCBI Taxonomy" id="8400"/>
    <lineage>
        <taxon>Eukaryota</taxon>
        <taxon>Metazoa</taxon>
        <taxon>Chordata</taxon>
        <taxon>Craniata</taxon>
        <taxon>Vertebrata</taxon>
        <taxon>Euteleostomi</taxon>
        <taxon>Amphibia</taxon>
        <taxon>Batrachia</taxon>
        <taxon>Anura</taxon>
        <taxon>Neobatrachia</taxon>
        <taxon>Ranoidea</taxon>
        <taxon>Ranidae</taxon>
        <taxon>Aquarana</taxon>
    </lineage>
</organism>
<feature type="compositionally biased region" description="Polar residues" evidence="2">
    <location>
        <begin position="444"/>
        <end position="455"/>
    </location>
</feature>
<accession>A0A2G9S4L0</accession>
<proteinExistence type="predicted"/>
<sequence>MFLLKPVPLAPWLLLTDNPPLCNVLVSILQLLLNANTRGADKSEKDLANKLLTEMNENQVFQEQLDCLCVSTLKALTAVKHKSPGAKEVFKERIGYTHLLEVLKSLGQPSRMLLEELLNMAVEGEHASVGIYGISNVQPLLLLIQWLPEIGSHDLQNFISDWLKRICCINKQSRTMCVNACMVIRIIETLTAHYSLHRICAENLISLLGSLGSQSMSSEELFNLTAMLRTSEPKKGHPYVVPVTRAMLTIARKQGLESALQYFNLSHSSSGIAIPTIQKWPGSAFTFTAWFCLDQDQSTFGISSSGMKRKQLYSFFTSSGMGFEAFITSSGFLVVAVCTKKEYTTVILPDHCFCDSLWHSVTVVHVPAKRSLGFFGQSNVYIYVNGQLKLSSPLKFPSMSEPFTFCCIGSAGQKTNTPPPSQIPDPPVSPPSNTSRSSLGGILSSPSRSGSQGKTDSLKVISAGTQDSEWGTPTSLEGQLASVLIFHDVLQATHVKGLYLAGKCHHFVFL</sequence>
<name>A0A2G9S4L0_AQUCT</name>
<dbReference type="EMBL" id="KV928214">
    <property type="protein sequence ID" value="PIO34393.1"/>
    <property type="molecule type" value="Genomic_DNA"/>
</dbReference>
<dbReference type="Pfam" id="PF20425">
    <property type="entry name" value="Neurobeachin"/>
    <property type="match status" value="1"/>
</dbReference>
<protein>
    <recommendedName>
        <fullName evidence="3">Neurobeachin alpha-solenoid region domain-containing protein</fullName>
    </recommendedName>
</protein>
<evidence type="ECO:0000259" key="3">
    <source>
        <dbReference type="Pfam" id="PF20425"/>
    </source>
</evidence>
<dbReference type="GO" id="GO:0019901">
    <property type="term" value="F:protein kinase binding"/>
    <property type="evidence" value="ECO:0007669"/>
    <property type="project" value="TreeGrafter"/>
</dbReference>
<gene>
    <name evidence="4" type="ORF">AB205_0074170</name>
</gene>
<dbReference type="Gene3D" id="2.60.120.200">
    <property type="match status" value="1"/>
</dbReference>
<evidence type="ECO:0000256" key="1">
    <source>
        <dbReference type="ARBA" id="ARBA00022574"/>
    </source>
</evidence>